<dbReference type="EMBL" id="BAABBN010000004">
    <property type="protein sequence ID" value="GAA3921195.1"/>
    <property type="molecule type" value="Genomic_DNA"/>
</dbReference>
<proteinExistence type="inferred from homology"/>
<organism evidence="4 5">
    <name type="scientific">Litoribacillus peritrichatus</name>
    <dbReference type="NCBI Taxonomy" id="718191"/>
    <lineage>
        <taxon>Bacteria</taxon>
        <taxon>Pseudomonadati</taxon>
        <taxon>Pseudomonadota</taxon>
        <taxon>Gammaproteobacteria</taxon>
        <taxon>Oceanospirillales</taxon>
        <taxon>Oceanospirillaceae</taxon>
        <taxon>Litoribacillus</taxon>
    </lineage>
</organism>
<accession>A0ABP7ME20</accession>
<comment type="caution">
    <text evidence="4">The sequence shown here is derived from an EMBL/GenBank/DDBJ whole genome shotgun (WGS) entry which is preliminary data.</text>
</comment>
<dbReference type="PANTHER" id="PTHR35530">
    <property type="entry name" value="TAUTOMERASE-RELATED"/>
    <property type="match status" value="1"/>
</dbReference>
<gene>
    <name evidence="4" type="ORF">GCM10022277_16230</name>
</gene>
<dbReference type="Proteomes" id="UP001501565">
    <property type="component" value="Unassembled WGS sequence"/>
</dbReference>
<keyword evidence="2" id="KW-0413">Isomerase</keyword>
<name>A0ABP7ME20_9GAMM</name>
<keyword evidence="5" id="KW-1185">Reference proteome</keyword>
<evidence type="ECO:0000313" key="5">
    <source>
        <dbReference type="Proteomes" id="UP001501565"/>
    </source>
</evidence>
<protein>
    <recommendedName>
        <fullName evidence="3">4-oxalocrotonate tautomerase-like domain-containing protein</fullName>
    </recommendedName>
</protein>
<comment type="similarity">
    <text evidence="1">Belongs to the 4-oxalocrotonate tautomerase family.</text>
</comment>
<dbReference type="Pfam" id="PF01361">
    <property type="entry name" value="Tautomerase"/>
    <property type="match status" value="1"/>
</dbReference>
<dbReference type="Gene3D" id="3.30.429.10">
    <property type="entry name" value="Macrophage Migration Inhibitory Factor"/>
    <property type="match status" value="1"/>
</dbReference>
<dbReference type="InterPro" id="IPR004370">
    <property type="entry name" value="4-OT-like_dom"/>
</dbReference>
<evidence type="ECO:0000256" key="2">
    <source>
        <dbReference type="ARBA" id="ARBA00023235"/>
    </source>
</evidence>
<reference evidence="5" key="1">
    <citation type="journal article" date="2019" name="Int. J. Syst. Evol. Microbiol.">
        <title>The Global Catalogue of Microorganisms (GCM) 10K type strain sequencing project: providing services to taxonomists for standard genome sequencing and annotation.</title>
        <authorList>
            <consortium name="The Broad Institute Genomics Platform"/>
            <consortium name="The Broad Institute Genome Sequencing Center for Infectious Disease"/>
            <person name="Wu L."/>
            <person name="Ma J."/>
        </authorList>
    </citation>
    <scope>NUCLEOTIDE SEQUENCE [LARGE SCALE GENOMIC DNA]</scope>
    <source>
        <strain evidence="5">JCM 17551</strain>
    </source>
</reference>
<evidence type="ECO:0000259" key="3">
    <source>
        <dbReference type="Pfam" id="PF01361"/>
    </source>
</evidence>
<dbReference type="SUPFAM" id="SSF55331">
    <property type="entry name" value="Tautomerase/MIF"/>
    <property type="match status" value="1"/>
</dbReference>
<feature type="domain" description="4-oxalocrotonate tautomerase-like" evidence="3">
    <location>
        <begin position="2"/>
        <end position="62"/>
    </location>
</feature>
<evidence type="ECO:0000256" key="1">
    <source>
        <dbReference type="ARBA" id="ARBA00006723"/>
    </source>
</evidence>
<dbReference type="RefSeq" id="WP_344797322.1">
    <property type="nucleotide sequence ID" value="NZ_BAABBN010000004.1"/>
</dbReference>
<dbReference type="PANTHER" id="PTHR35530:SF1">
    <property type="entry name" value="2-HYDROXYMUCONATE TAUTOMERASE"/>
    <property type="match status" value="1"/>
</dbReference>
<sequence>MPFITYTTVEGALSDEQKEALSKALTEAVTSTLGEKLRSNVWVTLNEAPEGNFYIGGHALKAKMLKKLMDTPDSEV</sequence>
<evidence type="ECO:0000313" key="4">
    <source>
        <dbReference type="EMBL" id="GAA3921195.1"/>
    </source>
</evidence>
<dbReference type="InterPro" id="IPR014347">
    <property type="entry name" value="Tautomerase/MIF_sf"/>
</dbReference>